<dbReference type="Pfam" id="PF00089">
    <property type="entry name" value="Trypsin"/>
    <property type="match status" value="1"/>
</dbReference>
<dbReference type="PRINTS" id="PR00722">
    <property type="entry name" value="CHYMOTRYPSIN"/>
</dbReference>
<dbReference type="OrthoDB" id="10059102at2759"/>
<dbReference type="AlphaFoldDB" id="A0A3B0J3M2"/>
<comment type="catalytic activity">
    <reaction evidence="10">
        <text>Preferential cleavage: Arg-|-Xaa, Lys-|-Xaa.</text>
        <dbReference type="EC" id="3.4.21.4"/>
    </reaction>
</comment>
<dbReference type="Proteomes" id="UP000268350">
    <property type="component" value="Unassembled WGS sequence"/>
</dbReference>
<evidence type="ECO:0000256" key="8">
    <source>
        <dbReference type="ARBA" id="ARBA00023145"/>
    </source>
</evidence>
<evidence type="ECO:0000256" key="13">
    <source>
        <dbReference type="SAM" id="SignalP"/>
    </source>
</evidence>
<evidence type="ECO:0000256" key="10">
    <source>
        <dbReference type="ARBA" id="ARBA00036320"/>
    </source>
</evidence>
<evidence type="ECO:0000313" key="16">
    <source>
        <dbReference type="Proteomes" id="UP000268350"/>
    </source>
</evidence>
<keyword evidence="3" id="KW-0964">Secreted</keyword>
<dbReference type="STRING" id="7266.A0A3B0J3M2"/>
<feature type="domain" description="Peptidase S1" evidence="14">
    <location>
        <begin position="34"/>
        <end position="257"/>
    </location>
</feature>
<keyword evidence="4 12" id="KW-0645">Protease</keyword>
<organism evidence="15 16">
    <name type="scientific">Drosophila guanche</name>
    <name type="common">Fruit fly</name>
    <dbReference type="NCBI Taxonomy" id="7266"/>
    <lineage>
        <taxon>Eukaryota</taxon>
        <taxon>Metazoa</taxon>
        <taxon>Ecdysozoa</taxon>
        <taxon>Arthropoda</taxon>
        <taxon>Hexapoda</taxon>
        <taxon>Insecta</taxon>
        <taxon>Pterygota</taxon>
        <taxon>Neoptera</taxon>
        <taxon>Endopterygota</taxon>
        <taxon>Diptera</taxon>
        <taxon>Brachycera</taxon>
        <taxon>Muscomorpha</taxon>
        <taxon>Ephydroidea</taxon>
        <taxon>Drosophilidae</taxon>
        <taxon>Drosophila</taxon>
        <taxon>Sophophora</taxon>
    </lineage>
</organism>
<dbReference type="GO" id="GO:0005576">
    <property type="term" value="C:extracellular region"/>
    <property type="evidence" value="ECO:0007669"/>
    <property type="project" value="UniProtKB-SubCell"/>
</dbReference>
<evidence type="ECO:0000259" key="14">
    <source>
        <dbReference type="PROSITE" id="PS50240"/>
    </source>
</evidence>
<dbReference type="GO" id="GO:0006508">
    <property type="term" value="P:proteolysis"/>
    <property type="evidence" value="ECO:0007669"/>
    <property type="project" value="UniProtKB-KW"/>
</dbReference>
<dbReference type="PROSITE" id="PS00134">
    <property type="entry name" value="TRYPSIN_HIS"/>
    <property type="match status" value="1"/>
</dbReference>
<comment type="similarity">
    <text evidence="2">Belongs to the peptidase S1 family.</text>
</comment>
<evidence type="ECO:0000256" key="12">
    <source>
        <dbReference type="RuleBase" id="RU363034"/>
    </source>
</evidence>
<dbReference type="PROSITE" id="PS00135">
    <property type="entry name" value="TRYPSIN_SER"/>
    <property type="match status" value="1"/>
</dbReference>
<evidence type="ECO:0000256" key="3">
    <source>
        <dbReference type="ARBA" id="ARBA00022525"/>
    </source>
</evidence>
<keyword evidence="6 12" id="KW-0378">Hydrolase</keyword>
<comment type="subcellular location">
    <subcellularLocation>
        <location evidence="1">Secreted</location>
        <location evidence="1">Extracellular space</location>
    </subcellularLocation>
</comment>
<accession>A0A3B0J3M2</accession>
<dbReference type="CDD" id="cd00190">
    <property type="entry name" value="Tryp_SPc"/>
    <property type="match status" value="1"/>
</dbReference>
<dbReference type="InterPro" id="IPR043504">
    <property type="entry name" value="Peptidase_S1_PA_chymotrypsin"/>
</dbReference>
<dbReference type="EMBL" id="OUUW01000001">
    <property type="protein sequence ID" value="SPP73872.1"/>
    <property type="molecule type" value="Genomic_DNA"/>
</dbReference>
<sequence length="259" mass="26843">MFVQIATLLALLASSYGAVLPMGLEPLSPQSGRIVGGTKTTIADHPWQVSLQRSGSHYCGGSIISNTIIVTAAHCLLSPITASVLKVRAGSSYRSLGGSLVQVAAFRVHEEYRTNTKMNDIAVVRLKTKLTLSSTIKTIQLATSAPGHGAAASISGWGSTSYSGSSSSQLLYVDTRIVGRGECASSTYGYGGTIRETMICAAAANKDACQGDSGGPLVSGGQLVGVVSWGRQCALANYPGVYADVAALRQWLLAAQKTV</sequence>
<dbReference type="InterPro" id="IPR009003">
    <property type="entry name" value="Peptidase_S1_PA"/>
</dbReference>
<keyword evidence="9" id="KW-1015">Disulfide bond</keyword>
<dbReference type="SMART" id="SM00020">
    <property type="entry name" value="Tryp_SPc"/>
    <property type="match status" value="1"/>
</dbReference>
<dbReference type="InterPro" id="IPR001314">
    <property type="entry name" value="Peptidase_S1A"/>
</dbReference>
<feature type="signal peptide" evidence="13">
    <location>
        <begin position="1"/>
        <end position="17"/>
    </location>
</feature>
<evidence type="ECO:0000256" key="9">
    <source>
        <dbReference type="ARBA" id="ARBA00023157"/>
    </source>
</evidence>
<dbReference type="PANTHER" id="PTHR24276:SF91">
    <property type="entry name" value="AT26814P-RELATED"/>
    <property type="match status" value="1"/>
</dbReference>
<dbReference type="Gene3D" id="2.40.10.10">
    <property type="entry name" value="Trypsin-like serine proteases"/>
    <property type="match status" value="1"/>
</dbReference>
<dbReference type="GO" id="GO:0004252">
    <property type="term" value="F:serine-type endopeptidase activity"/>
    <property type="evidence" value="ECO:0007669"/>
    <property type="project" value="UniProtKB-EC"/>
</dbReference>
<dbReference type="InterPro" id="IPR033116">
    <property type="entry name" value="TRYPSIN_SER"/>
</dbReference>
<dbReference type="PANTHER" id="PTHR24276">
    <property type="entry name" value="POLYSERASE-RELATED"/>
    <property type="match status" value="1"/>
</dbReference>
<evidence type="ECO:0000256" key="2">
    <source>
        <dbReference type="ARBA" id="ARBA00007664"/>
    </source>
</evidence>
<dbReference type="FunFam" id="2.40.10.10:FF:000077">
    <property type="entry name" value="Predicted protein"/>
    <property type="match status" value="1"/>
</dbReference>
<dbReference type="InterPro" id="IPR001254">
    <property type="entry name" value="Trypsin_dom"/>
</dbReference>
<evidence type="ECO:0000256" key="4">
    <source>
        <dbReference type="ARBA" id="ARBA00022670"/>
    </source>
</evidence>
<dbReference type="EC" id="3.4.21.4" evidence="11"/>
<evidence type="ECO:0000256" key="5">
    <source>
        <dbReference type="ARBA" id="ARBA00022729"/>
    </source>
</evidence>
<feature type="chain" id="PRO_5017191952" description="trypsin" evidence="13">
    <location>
        <begin position="18"/>
        <end position="259"/>
    </location>
</feature>
<evidence type="ECO:0000256" key="7">
    <source>
        <dbReference type="ARBA" id="ARBA00022825"/>
    </source>
</evidence>
<dbReference type="PROSITE" id="PS50240">
    <property type="entry name" value="TRYPSIN_DOM"/>
    <property type="match status" value="1"/>
</dbReference>
<gene>
    <name evidence="15" type="ORF">DGUA_6G001429</name>
</gene>
<evidence type="ECO:0000313" key="15">
    <source>
        <dbReference type="EMBL" id="SPP73872.1"/>
    </source>
</evidence>
<keyword evidence="16" id="KW-1185">Reference proteome</keyword>
<proteinExistence type="inferred from homology"/>
<dbReference type="InterPro" id="IPR018114">
    <property type="entry name" value="TRYPSIN_HIS"/>
</dbReference>
<keyword evidence="7 12" id="KW-0720">Serine protease</keyword>
<protein>
    <recommendedName>
        <fullName evidence="11">trypsin</fullName>
        <ecNumber evidence="11">3.4.21.4</ecNumber>
    </recommendedName>
</protein>
<keyword evidence="5 13" id="KW-0732">Signal</keyword>
<evidence type="ECO:0000256" key="6">
    <source>
        <dbReference type="ARBA" id="ARBA00022801"/>
    </source>
</evidence>
<reference evidence="16" key="1">
    <citation type="submission" date="2018-01" db="EMBL/GenBank/DDBJ databases">
        <authorList>
            <person name="Alioto T."/>
            <person name="Alioto T."/>
        </authorList>
    </citation>
    <scope>NUCLEOTIDE SEQUENCE [LARGE SCALE GENOMIC DNA]</scope>
</reference>
<dbReference type="InterPro" id="IPR050430">
    <property type="entry name" value="Peptidase_S1"/>
</dbReference>
<keyword evidence="8" id="KW-0865">Zymogen</keyword>
<dbReference type="SUPFAM" id="SSF50494">
    <property type="entry name" value="Trypsin-like serine proteases"/>
    <property type="match status" value="1"/>
</dbReference>
<evidence type="ECO:0000256" key="11">
    <source>
        <dbReference type="ARBA" id="ARBA00038868"/>
    </source>
</evidence>
<dbReference type="OMA" id="RSGAHFC"/>
<evidence type="ECO:0000256" key="1">
    <source>
        <dbReference type="ARBA" id="ARBA00004239"/>
    </source>
</evidence>
<name>A0A3B0J3M2_DROGU</name>